<feature type="transmembrane region" description="Helical" evidence="1">
    <location>
        <begin position="69"/>
        <end position="90"/>
    </location>
</feature>
<keyword evidence="1" id="KW-0472">Membrane</keyword>
<dbReference type="InterPro" id="IPR037185">
    <property type="entry name" value="EmrE-like"/>
</dbReference>
<reference evidence="3" key="1">
    <citation type="submission" date="2020-10" db="EMBL/GenBank/DDBJ databases">
        <authorList>
            <person name="Gilroy R."/>
        </authorList>
    </citation>
    <scope>NUCLEOTIDE SEQUENCE</scope>
    <source>
        <strain evidence="3">6919</strain>
    </source>
</reference>
<protein>
    <submittedName>
        <fullName evidence="3">DMT family transporter</fullName>
    </submittedName>
</protein>
<dbReference type="SUPFAM" id="SSF103481">
    <property type="entry name" value="Multidrug resistance efflux transporter EmrE"/>
    <property type="match status" value="2"/>
</dbReference>
<feature type="domain" description="EamA" evidence="2">
    <location>
        <begin position="154"/>
        <end position="289"/>
    </location>
</feature>
<evidence type="ECO:0000313" key="4">
    <source>
        <dbReference type="Proteomes" id="UP000823598"/>
    </source>
</evidence>
<dbReference type="PANTHER" id="PTHR22911:SF137">
    <property type="entry name" value="SOLUTE CARRIER FAMILY 35 MEMBER G2-RELATED"/>
    <property type="match status" value="1"/>
</dbReference>
<feature type="domain" description="EamA" evidence="2">
    <location>
        <begin position="7"/>
        <end position="140"/>
    </location>
</feature>
<name>A0A9D9NJ19_9BACT</name>
<keyword evidence="1" id="KW-1133">Transmembrane helix</keyword>
<feature type="transmembrane region" description="Helical" evidence="1">
    <location>
        <begin position="96"/>
        <end position="117"/>
    </location>
</feature>
<dbReference type="InterPro" id="IPR000620">
    <property type="entry name" value="EamA_dom"/>
</dbReference>
<feature type="transmembrane region" description="Helical" evidence="1">
    <location>
        <begin position="216"/>
        <end position="236"/>
    </location>
</feature>
<proteinExistence type="predicted"/>
<feature type="transmembrane region" description="Helical" evidence="1">
    <location>
        <begin position="124"/>
        <end position="141"/>
    </location>
</feature>
<accession>A0A9D9NJ19</accession>
<evidence type="ECO:0000313" key="3">
    <source>
        <dbReference type="EMBL" id="MBO8475441.1"/>
    </source>
</evidence>
<dbReference type="GO" id="GO:0016020">
    <property type="term" value="C:membrane"/>
    <property type="evidence" value="ECO:0007669"/>
    <property type="project" value="InterPro"/>
</dbReference>
<feature type="transmembrane region" description="Helical" evidence="1">
    <location>
        <begin position="248"/>
        <end position="266"/>
    </location>
</feature>
<gene>
    <name evidence="3" type="ORF">IAB88_00425</name>
</gene>
<sequence>MVANKLKGIFYAGVSSSTFGLAPFFTLSLIYAGYSSFEALSYRWGVATVFLVLIGLFQGVDFRISRKDFVVLFCLSLFRATTSFSLVIAYQNIATGVASVIHFLYPLAVALAMMIFFKEPRSKAVISAVALSIVGALFLSFGDIDSPSGGDALLGIVCAVVSVFSYAGYIVGVRKTRAVDLPSVPLTCYVMGFGAILFIIGGIFTGGVRLETDPHLWLYIAGLSLVATAISNISLVKGIKYAGPTLTSILGAMEPLTAMLLGIVAFGEGFSWQGGAGVALILSSVFIVVSREQRHRKDDSE</sequence>
<dbReference type="Proteomes" id="UP000823598">
    <property type="component" value="Unassembled WGS sequence"/>
</dbReference>
<feature type="transmembrane region" description="Helical" evidence="1">
    <location>
        <begin position="9"/>
        <end position="34"/>
    </location>
</feature>
<dbReference type="EMBL" id="JADIMC010000009">
    <property type="protein sequence ID" value="MBO8475441.1"/>
    <property type="molecule type" value="Genomic_DNA"/>
</dbReference>
<comment type="caution">
    <text evidence="3">The sequence shown here is derived from an EMBL/GenBank/DDBJ whole genome shotgun (WGS) entry which is preliminary data.</text>
</comment>
<dbReference type="AlphaFoldDB" id="A0A9D9NJ19"/>
<organism evidence="3 4">
    <name type="scientific">Candidatus Limisoma faecipullorum</name>
    <dbReference type="NCBI Taxonomy" id="2840854"/>
    <lineage>
        <taxon>Bacteria</taxon>
        <taxon>Pseudomonadati</taxon>
        <taxon>Bacteroidota</taxon>
        <taxon>Bacteroidia</taxon>
        <taxon>Bacteroidales</taxon>
        <taxon>Candidatus Limisoma</taxon>
    </lineage>
</organism>
<dbReference type="Pfam" id="PF00892">
    <property type="entry name" value="EamA"/>
    <property type="match status" value="2"/>
</dbReference>
<evidence type="ECO:0000256" key="1">
    <source>
        <dbReference type="SAM" id="Phobius"/>
    </source>
</evidence>
<feature type="transmembrane region" description="Helical" evidence="1">
    <location>
        <begin position="272"/>
        <end position="289"/>
    </location>
</feature>
<reference evidence="3" key="2">
    <citation type="journal article" date="2021" name="PeerJ">
        <title>Extensive microbial diversity within the chicken gut microbiome revealed by metagenomics and culture.</title>
        <authorList>
            <person name="Gilroy R."/>
            <person name="Ravi A."/>
            <person name="Getino M."/>
            <person name="Pursley I."/>
            <person name="Horton D.L."/>
            <person name="Alikhan N.F."/>
            <person name="Baker D."/>
            <person name="Gharbi K."/>
            <person name="Hall N."/>
            <person name="Watson M."/>
            <person name="Adriaenssens E.M."/>
            <person name="Foster-Nyarko E."/>
            <person name="Jarju S."/>
            <person name="Secka A."/>
            <person name="Antonio M."/>
            <person name="Oren A."/>
            <person name="Chaudhuri R.R."/>
            <person name="La Ragione R."/>
            <person name="Hildebrand F."/>
            <person name="Pallen M.J."/>
        </authorList>
    </citation>
    <scope>NUCLEOTIDE SEQUENCE</scope>
    <source>
        <strain evidence="3">6919</strain>
    </source>
</reference>
<evidence type="ECO:0000259" key="2">
    <source>
        <dbReference type="Pfam" id="PF00892"/>
    </source>
</evidence>
<dbReference type="PANTHER" id="PTHR22911">
    <property type="entry name" value="ACYL-MALONYL CONDENSING ENZYME-RELATED"/>
    <property type="match status" value="1"/>
</dbReference>
<feature type="transmembrane region" description="Helical" evidence="1">
    <location>
        <begin position="40"/>
        <end position="57"/>
    </location>
</feature>
<keyword evidence="1" id="KW-0812">Transmembrane</keyword>
<feature type="transmembrane region" description="Helical" evidence="1">
    <location>
        <begin position="184"/>
        <end position="204"/>
    </location>
</feature>
<feature type="transmembrane region" description="Helical" evidence="1">
    <location>
        <begin position="153"/>
        <end position="172"/>
    </location>
</feature>